<dbReference type="EMBL" id="QPJO01000004">
    <property type="protein sequence ID" value="RCW90768.1"/>
    <property type="molecule type" value="Genomic_DNA"/>
</dbReference>
<keyword evidence="5" id="KW-1185">Reference proteome</keyword>
<dbReference type="GO" id="GO:0016746">
    <property type="term" value="F:acyltransferase activity"/>
    <property type="evidence" value="ECO:0007669"/>
    <property type="project" value="UniProtKB-KW"/>
</dbReference>
<evidence type="ECO:0000256" key="2">
    <source>
        <dbReference type="ARBA" id="ARBA00022679"/>
    </source>
</evidence>
<evidence type="ECO:0000313" key="5">
    <source>
        <dbReference type="Proteomes" id="UP000253436"/>
    </source>
</evidence>
<dbReference type="InterPro" id="IPR001451">
    <property type="entry name" value="Hexapep"/>
</dbReference>
<keyword evidence="3" id="KW-0012">Acyltransferase</keyword>
<dbReference type="InterPro" id="IPR045304">
    <property type="entry name" value="LbH_SAT"/>
</dbReference>
<dbReference type="SUPFAM" id="SSF51161">
    <property type="entry name" value="Trimeric LpxA-like enzymes"/>
    <property type="match status" value="1"/>
</dbReference>
<name>A0A368ZG25_9FLAO</name>
<organism evidence="4 5">
    <name type="scientific">Winogradskyella arenosi</name>
    <dbReference type="NCBI Taxonomy" id="533325"/>
    <lineage>
        <taxon>Bacteria</taxon>
        <taxon>Pseudomonadati</taxon>
        <taxon>Bacteroidota</taxon>
        <taxon>Flavobacteriia</taxon>
        <taxon>Flavobacteriales</taxon>
        <taxon>Flavobacteriaceae</taxon>
        <taxon>Winogradskyella</taxon>
    </lineage>
</organism>
<dbReference type="Gene3D" id="2.160.10.10">
    <property type="entry name" value="Hexapeptide repeat proteins"/>
    <property type="match status" value="1"/>
</dbReference>
<sequence>MKHIDKIIKTDLYRYGGLTRIFKGKRNPGFHYMYYLRKASQHQKRSLLGIYYYLIIKRLGYKYGFQIPVTTTIGKGFYIGHFGTIVINKDSIIGDYCNIAHCTTIGQTNRGRLEGSPTIGNFVWIGTGCVITGKITIGDNVLIAPNSFVNFDVPANSLVIGNPAKIVSKDNPTDGYINNILST</sequence>
<evidence type="ECO:0000256" key="3">
    <source>
        <dbReference type="ARBA" id="ARBA00023315"/>
    </source>
</evidence>
<evidence type="ECO:0000313" key="4">
    <source>
        <dbReference type="EMBL" id="RCW90768.1"/>
    </source>
</evidence>
<keyword evidence="2 4" id="KW-0808">Transferase</keyword>
<reference evidence="4 5" key="1">
    <citation type="submission" date="2018-07" db="EMBL/GenBank/DDBJ databases">
        <title>Genomic Encyclopedia of Type Strains, Phase III (KMG-III): the genomes of soil and plant-associated and newly described type strains.</title>
        <authorList>
            <person name="Whitman W."/>
        </authorList>
    </citation>
    <scope>NUCLEOTIDE SEQUENCE [LARGE SCALE GENOMIC DNA]</scope>
    <source>
        <strain evidence="4 5">CECT 7958</strain>
    </source>
</reference>
<dbReference type="PANTHER" id="PTHR42811">
    <property type="entry name" value="SERINE ACETYLTRANSFERASE"/>
    <property type="match status" value="1"/>
</dbReference>
<gene>
    <name evidence="4" type="ORF">DFQ08_104167</name>
</gene>
<dbReference type="AlphaFoldDB" id="A0A368ZG25"/>
<dbReference type="InterPro" id="IPR011004">
    <property type="entry name" value="Trimer_LpxA-like_sf"/>
</dbReference>
<evidence type="ECO:0000256" key="1">
    <source>
        <dbReference type="ARBA" id="ARBA00007274"/>
    </source>
</evidence>
<dbReference type="Pfam" id="PF00132">
    <property type="entry name" value="Hexapep"/>
    <property type="match status" value="1"/>
</dbReference>
<dbReference type="CDD" id="cd03354">
    <property type="entry name" value="LbH_SAT"/>
    <property type="match status" value="1"/>
</dbReference>
<comment type="caution">
    <text evidence="4">The sequence shown here is derived from an EMBL/GenBank/DDBJ whole genome shotgun (WGS) entry which is preliminary data.</text>
</comment>
<protein>
    <submittedName>
        <fullName evidence="4">Serine O-acetyltransferase</fullName>
    </submittedName>
</protein>
<proteinExistence type="inferred from homology"/>
<dbReference type="Proteomes" id="UP000253436">
    <property type="component" value="Unassembled WGS sequence"/>
</dbReference>
<comment type="similarity">
    <text evidence="1">Belongs to the transferase hexapeptide repeat family.</text>
</comment>
<accession>A0A368ZG25</accession>
<dbReference type="RefSeq" id="WP_114310339.1">
    <property type="nucleotide sequence ID" value="NZ_QPJO01000004.1"/>
</dbReference>
<dbReference type="OrthoDB" id="9814490at2"/>